<evidence type="ECO:0000313" key="3">
    <source>
        <dbReference type="Proteomes" id="UP001183586"/>
    </source>
</evidence>
<accession>A0ABU2PDS1</accession>
<reference evidence="3" key="1">
    <citation type="submission" date="2023-07" db="EMBL/GenBank/DDBJ databases">
        <title>30 novel species of actinomycetes from the DSMZ collection.</title>
        <authorList>
            <person name="Nouioui I."/>
        </authorList>
    </citation>
    <scope>NUCLEOTIDE SEQUENCE [LARGE SCALE GENOMIC DNA]</scope>
    <source>
        <strain evidence="3">DSM 41921</strain>
    </source>
</reference>
<keyword evidence="3" id="KW-1185">Reference proteome</keyword>
<dbReference type="Proteomes" id="UP001183586">
    <property type="component" value="Unassembled WGS sequence"/>
</dbReference>
<comment type="caution">
    <text evidence="2">The sequence shown here is derived from an EMBL/GenBank/DDBJ whole genome shotgun (WGS) entry which is preliminary data.</text>
</comment>
<evidence type="ECO:0000313" key="2">
    <source>
        <dbReference type="EMBL" id="MDT0390001.1"/>
    </source>
</evidence>
<keyword evidence="1" id="KW-0812">Transmembrane</keyword>
<sequence length="76" mass="8747">MTKWQKNVAIALALYALMAVVIRYSSGGTGWGTALLVALVAAPLALWMGWLRRRLNEQAAEWGRRRVRPWPEERRR</sequence>
<keyword evidence="1" id="KW-1133">Transmembrane helix</keyword>
<name>A0ABU2PDS1_9ACTN</name>
<feature type="transmembrane region" description="Helical" evidence="1">
    <location>
        <begin position="31"/>
        <end position="51"/>
    </location>
</feature>
<keyword evidence="1" id="KW-0472">Membrane</keyword>
<protein>
    <submittedName>
        <fullName evidence="2">Uncharacterized protein</fullName>
    </submittedName>
</protein>
<organism evidence="2 3">
    <name type="scientific">Streptomyces dubilierae</name>
    <dbReference type="NCBI Taxonomy" id="3075533"/>
    <lineage>
        <taxon>Bacteria</taxon>
        <taxon>Bacillati</taxon>
        <taxon>Actinomycetota</taxon>
        <taxon>Actinomycetes</taxon>
        <taxon>Kitasatosporales</taxon>
        <taxon>Streptomycetaceae</taxon>
        <taxon>Streptomyces</taxon>
    </lineage>
</organism>
<gene>
    <name evidence="2" type="ORF">RM641_21420</name>
</gene>
<proteinExistence type="predicted"/>
<evidence type="ECO:0000256" key="1">
    <source>
        <dbReference type="SAM" id="Phobius"/>
    </source>
</evidence>
<feature type="transmembrane region" description="Helical" evidence="1">
    <location>
        <begin position="7"/>
        <end position="25"/>
    </location>
</feature>
<dbReference type="RefSeq" id="WP_311684213.1">
    <property type="nucleotide sequence ID" value="NZ_JAVREU010000009.1"/>
</dbReference>
<dbReference type="EMBL" id="JAVREU010000009">
    <property type="protein sequence ID" value="MDT0390001.1"/>
    <property type="molecule type" value="Genomic_DNA"/>
</dbReference>